<dbReference type="EMBL" id="JASCZI010030553">
    <property type="protein sequence ID" value="MED6123566.1"/>
    <property type="molecule type" value="Genomic_DNA"/>
</dbReference>
<dbReference type="Proteomes" id="UP001341840">
    <property type="component" value="Unassembled WGS sequence"/>
</dbReference>
<proteinExistence type="predicted"/>
<name>A0ABU6RHQ0_9FABA</name>
<gene>
    <name evidence="1" type="ORF">PIB30_050313</name>
</gene>
<evidence type="ECO:0000313" key="2">
    <source>
        <dbReference type="Proteomes" id="UP001341840"/>
    </source>
</evidence>
<accession>A0ABU6RHQ0</accession>
<organism evidence="1 2">
    <name type="scientific">Stylosanthes scabra</name>
    <dbReference type="NCBI Taxonomy" id="79078"/>
    <lineage>
        <taxon>Eukaryota</taxon>
        <taxon>Viridiplantae</taxon>
        <taxon>Streptophyta</taxon>
        <taxon>Embryophyta</taxon>
        <taxon>Tracheophyta</taxon>
        <taxon>Spermatophyta</taxon>
        <taxon>Magnoliopsida</taxon>
        <taxon>eudicotyledons</taxon>
        <taxon>Gunneridae</taxon>
        <taxon>Pentapetalae</taxon>
        <taxon>rosids</taxon>
        <taxon>fabids</taxon>
        <taxon>Fabales</taxon>
        <taxon>Fabaceae</taxon>
        <taxon>Papilionoideae</taxon>
        <taxon>50 kb inversion clade</taxon>
        <taxon>dalbergioids sensu lato</taxon>
        <taxon>Dalbergieae</taxon>
        <taxon>Pterocarpus clade</taxon>
        <taxon>Stylosanthes</taxon>
    </lineage>
</organism>
<sequence>MRVLSWSLGIQVVGFEMQQAQSTTSKGRKVIFEISPLPVRNDYKSPLPRDQKINACKTDSETEEHRGHEALMFPFHGAFMEYSRSFMEERIGNVVT</sequence>
<reference evidence="1 2" key="1">
    <citation type="journal article" date="2023" name="Plants (Basel)">
        <title>Bridging the Gap: Combining Genomics and Transcriptomics Approaches to Understand Stylosanthes scabra, an Orphan Legume from the Brazilian Caatinga.</title>
        <authorList>
            <person name="Ferreira-Neto J.R.C."/>
            <person name="da Silva M.D."/>
            <person name="Binneck E."/>
            <person name="de Melo N.F."/>
            <person name="da Silva R.H."/>
            <person name="de Melo A.L.T.M."/>
            <person name="Pandolfi V."/>
            <person name="Bustamante F.O."/>
            <person name="Brasileiro-Vidal A.C."/>
            <person name="Benko-Iseppon A.M."/>
        </authorList>
    </citation>
    <scope>NUCLEOTIDE SEQUENCE [LARGE SCALE GENOMIC DNA]</scope>
    <source>
        <tissue evidence="1">Leaves</tissue>
    </source>
</reference>
<comment type="caution">
    <text evidence="1">The sequence shown here is derived from an EMBL/GenBank/DDBJ whole genome shotgun (WGS) entry which is preliminary data.</text>
</comment>
<evidence type="ECO:0000313" key="1">
    <source>
        <dbReference type="EMBL" id="MED6123566.1"/>
    </source>
</evidence>
<keyword evidence="2" id="KW-1185">Reference proteome</keyword>
<protein>
    <submittedName>
        <fullName evidence="1">Uncharacterized protein</fullName>
    </submittedName>
</protein>